<dbReference type="PANTHER" id="PTHR16487">
    <property type="entry name" value="PPP4R2-RELATED PROTEIN"/>
    <property type="match status" value="1"/>
</dbReference>
<feature type="region of interest" description="Disordered" evidence="2">
    <location>
        <begin position="1"/>
        <end position="69"/>
    </location>
</feature>
<dbReference type="EMBL" id="CM000785">
    <property type="protein sequence ID" value="AQL03285.1"/>
    <property type="molecule type" value="Genomic_DNA"/>
</dbReference>
<feature type="compositionally biased region" description="Polar residues" evidence="2">
    <location>
        <begin position="38"/>
        <end position="50"/>
    </location>
</feature>
<gene>
    <name evidence="3" type="ORF">ZEAMMB73_Zm00001d045825</name>
</gene>
<sequence>MEGAVTENAAVPVRAAAPEAAVHSDQHVESGAMVEDSAASTVAPESTSDADQAIEDAAPEDGVDEDTVTNVDVSPEDMRSIIEVIADTGKFWHDWRFLKSVLSIQLKQVCVLGLGMLAVVRGDLCCMCLSSKLMFIM</sequence>
<name>A0A1D6NZF6_MAIZE</name>
<evidence type="ECO:0000256" key="1">
    <source>
        <dbReference type="ARBA" id="ARBA00009207"/>
    </source>
</evidence>
<evidence type="ECO:0000313" key="3">
    <source>
        <dbReference type="EMBL" id="AQL03285.1"/>
    </source>
</evidence>
<feature type="compositionally biased region" description="Acidic residues" evidence="2">
    <location>
        <begin position="52"/>
        <end position="67"/>
    </location>
</feature>
<dbReference type="GO" id="GO:0019888">
    <property type="term" value="F:protein phosphatase regulator activity"/>
    <property type="evidence" value="ECO:0007669"/>
    <property type="project" value="InterPro"/>
</dbReference>
<dbReference type="GO" id="GO:0030289">
    <property type="term" value="C:protein phosphatase 4 complex"/>
    <property type="evidence" value="ECO:0007669"/>
    <property type="project" value="InterPro"/>
</dbReference>
<evidence type="ECO:0000256" key="2">
    <source>
        <dbReference type="SAM" id="MobiDB-lite"/>
    </source>
</evidence>
<dbReference type="ExpressionAtlas" id="A0A1D6NZF6">
    <property type="expression patterns" value="baseline and differential"/>
</dbReference>
<dbReference type="InterPro" id="IPR015267">
    <property type="entry name" value="PPP4R2"/>
</dbReference>
<dbReference type="PANTHER" id="PTHR16487:SF0">
    <property type="entry name" value="PROTEIN PHOSPHATASE 4 REGULATORY SUBUNIT 2-RELATED"/>
    <property type="match status" value="1"/>
</dbReference>
<feature type="compositionally biased region" description="Low complexity" evidence="2">
    <location>
        <begin position="9"/>
        <end position="21"/>
    </location>
</feature>
<comment type="similarity">
    <text evidence="1">Belongs to the PPP4R2 family.</text>
</comment>
<protein>
    <submittedName>
        <fullName evidence="3">Uncharacterized protein</fullName>
    </submittedName>
</protein>
<proteinExistence type="inferred from homology"/>
<reference evidence="3" key="1">
    <citation type="submission" date="2015-12" db="EMBL/GenBank/DDBJ databases">
        <title>Update maize B73 reference genome by single molecule sequencing technologies.</title>
        <authorList>
            <consortium name="Maize Genome Sequencing Project"/>
            <person name="Ware D."/>
        </authorList>
    </citation>
    <scope>NUCLEOTIDE SEQUENCE</scope>
    <source>
        <tissue evidence="3">Seedling</tissue>
    </source>
</reference>
<accession>A0A1D6NZF6</accession>
<organism evidence="3">
    <name type="scientific">Zea mays</name>
    <name type="common">Maize</name>
    <dbReference type="NCBI Taxonomy" id="4577"/>
    <lineage>
        <taxon>Eukaryota</taxon>
        <taxon>Viridiplantae</taxon>
        <taxon>Streptophyta</taxon>
        <taxon>Embryophyta</taxon>
        <taxon>Tracheophyta</taxon>
        <taxon>Spermatophyta</taxon>
        <taxon>Magnoliopsida</taxon>
        <taxon>Liliopsida</taxon>
        <taxon>Poales</taxon>
        <taxon>Poaceae</taxon>
        <taxon>PACMAD clade</taxon>
        <taxon>Panicoideae</taxon>
        <taxon>Andropogonodae</taxon>
        <taxon>Andropogoneae</taxon>
        <taxon>Tripsacinae</taxon>
        <taxon>Zea</taxon>
    </lineage>
</organism>
<dbReference type="AlphaFoldDB" id="A0A1D6NZF6"/>